<sequence length="274" mass="30250">MQCKDMGKFSQGPLHILLEYTSSSSSAPSPVSEDLKGAPFPCCRLPDNVDKEANVAVVMSCSTDKSGGPEYHIHTWQSRTKSTIFLLYRLALAIFFTAVVTNSIVVSVTSEDWAKYFIYLTHWGHPDVYGHQLGGCGPRHPLVLPPSIQNLCGVEPAGTFGQLDDKLSKKLCQQIGIRSCQLGQKRFDPEEQEADKLIGKGSGRCREATSWQTFVAVVFGPLKPQQVLLCYQQHLYGRGAPLRVMHLEQSQYGGVWPLEKMNGDGGQKMSCITL</sequence>
<comment type="caution">
    <text evidence="2">The sequence shown here is derived from an EMBL/GenBank/DDBJ whole genome shotgun (WGS) entry which is preliminary data.</text>
</comment>
<name>A0ABD1D114_CULPP</name>
<keyword evidence="1" id="KW-1133">Transmembrane helix</keyword>
<reference evidence="2 3" key="1">
    <citation type="submission" date="2024-05" db="EMBL/GenBank/DDBJ databases">
        <title>Culex pipiens pipiens assembly and annotation.</title>
        <authorList>
            <person name="Alout H."/>
            <person name="Durand T."/>
        </authorList>
    </citation>
    <scope>NUCLEOTIDE SEQUENCE [LARGE SCALE GENOMIC DNA]</scope>
    <source>
        <strain evidence="2">HA-2024</strain>
        <tissue evidence="2">Whole body</tissue>
    </source>
</reference>
<protein>
    <submittedName>
        <fullName evidence="2">Uncharacterized protein</fullName>
    </submittedName>
</protein>
<keyword evidence="1" id="KW-0812">Transmembrane</keyword>
<proteinExistence type="predicted"/>
<feature type="transmembrane region" description="Helical" evidence="1">
    <location>
        <begin position="86"/>
        <end position="108"/>
    </location>
</feature>
<gene>
    <name evidence="2" type="ORF">pipiens_012857</name>
</gene>
<evidence type="ECO:0000313" key="3">
    <source>
        <dbReference type="Proteomes" id="UP001562425"/>
    </source>
</evidence>
<dbReference type="Proteomes" id="UP001562425">
    <property type="component" value="Unassembled WGS sequence"/>
</dbReference>
<dbReference type="AlphaFoldDB" id="A0ABD1D114"/>
<evidence type="ECO:0000256" key="1">
    <source>
        <dbReference type="SAM" id="Phobius"/>
    </source>
</evidence>
<keyword evidence="1" id="KW-0472">Membrane</keyword>
<evidence type="ECO:0000313" key="2">
    <source>
        <dbReference type="EMBL" id="KAL1386094.1"/>
    </source>
</evidence>
<organism evidence="2 3">
    <name type="scientific">Culex pipiens pipiens</name>
    <name type="common">Northern house mosquito</name>
    <dbReference type="NCBI Taxonomy" id="38569"/>
    <lineage>
        <taxon>Eukaryota</taxon>
        <taxon>Metazoa</taxon>
        <taxon>Ecdysozoa</taxon>
        <taxon>Arthropoda</taxon>
        <taxon>Hexapoda</taxon>
        <taxon>Insecta</taxon>
        <taxon>Pterygota</taxon>
        <taxon>Neoptera</taxon>
        <taxon>Endopterygota</taxon>
        <taxon>Diptera</taxon>
        <taxon>Nematocera</taxon>
        <taxon>Culicoidea</taxon>
        <taxon>Culicidae</taxon>
        <taxon>Culicinae</taxon>
        <taxon>Culicini</taxon>
        <taxon>Culex</taxon>
        <taxon>Culex</taxon>
    </lineage>
</organism>
<keyword evidence="3" id="KW-1185">Reference proteome</keyword>
<accession>A0ABD1D114</accession>
<dbReference type="EMBL" id="JBEHCU010008229">
    <property type="protein sequence ID" value="KAL1386094.1"/>
    <property type="molecule type" value="Genomic_DNA"/>
</dbReference>